<dbReference type="Pfam" id="PF00990">
    <property type="entry name" value="GGDEF"/>
    <property type="match status" value="1"/>
</dbReference>
<dbReference type="SUPFAM" id="SSF55073">
    <property type="entry name" value="Nucleotide cyclase"/>
    <property type="match status" value="1"/>
</dbReference>
<dbReference type="PANTHER" id="PTHR45138">
    <property type="entry name" value="REGULATORY COMPONENTS OF SENSORY TRANSDUCTION SYSTEM"/>
    <property type="match status" value="1"/>
</dbReference>
<dbReference type="AlphaFoldDB" id="A0A1S6U9I8"/>
<gene>
    <name evidence="4" type="ORF">CPIN18021_1626</name>
</gene>
<accession>A0A1S6U9I8</accession>
<name>A0A1S6U9I8_9BACT</name>
<protein>
    <recommendedName>
        <fullName evidence="1">diguanylate cyclase</fullName>
        <ecNumber evidence="1">2.7.7.65</ecNumber>
    </recommendedName>
</protein>
<dbReference type="RefSeq" id="WP_078423902.1">
    <property type="nucleotide sequence ID" value="NZ_CP017018.1"/>
</dbReference>
<evidence type="ECO:0000313" key="4">
    <source>
        <dbReference type="EMBL" id="AQW88406.1"/>
    </source>
</evidence>
<dbReference type="GeneID" id="56567212"/>
<dbReference type="InterPro" id="IPR050469">
    <property type="entry name" value="Diguanylate_Cyclase"/>
</dbReference>
<dbReference type="Gene3D" id="3.30.70.270">
    <property type="match status" value="1"/>
</dbReference>
<dbReference type="EMBL" id="CP017258">
    <property type="protein sequence ID" value="AQW88406.1"/>
    <property type="molecule type" value="Genomic_DNA"/>
</dbReference>
<dbReference type="Proteomes" id="UP000190868">
    <property type="component" value="Chromosome"/>
</dbReference>
<evidence type="ECO:0000256" key="2">
    <source>
        <dbReference type="ARBA" id="ARBA00034247"/>
    </source>
</evidence>
<dbReference type="EC" id="2.7.7.65" evidence="1"/>
<dbReference type="PANTHER" id="PTHR45138:SF9">
    <property type="entry name" value="DIGUANYLATE CYCLASE DGCM-RELATED"/>
    <property type="match status" value="1"/>
</dbReference>
<evidence type="ECO:0000313" key="5">
    <source>
        <dbReference type="Proteomes" id="UP000190868"/>
    </source>
</evidence>
<feature type="domain" description="GGDEF" evidence="3">
    <location>
        <begin position="228"/>
        <end position="359"/>
    </location>
</feature>
<dbReference type="KEGG" id="cpin:CPIN18020_1572"/>
<dbReference type="PROSITE" id="PS50887">
    <property type="entry name" value="GGDEF"/>
    <property type="match status" value="1"/>
</dbReference>
<dbReference type="CDD" id="cd01949">
    <property type="entry name" value="GGDEF"/>
    <property type="match status" value="1"/>
</dbReference>
<keyword evidence="5" id="KW-1185">Reference proteome</keyword>
<comment type="catalytic activity">
    <reaction evidence="2">
        <text>2 GTP = 3',3'-c-di-GMP + 2 diphosphate</text>
        <dbReference type="Rhea" id="RHEA:24898"/>
        <dbReference type="ChEBI" id="CHEBI:33019"/>
        <dbReference type="ChEBI" id="CHEBI:37565"/>
        <dbReference type="ChEBI" id="CHEBI:58805"/>
        <dbReference type="EC" id="2.7.7.65"/>
    </reaction>
</comment>
<sequence>MLSQKIIDRKISQNKYKSVEYIYKFIINILLVGHIISFVLLVIFDLGLSIYSLIVLIFSFYIKYKYNKKFQNLVSLWFHLNTLILSAIFTYKFGWNSGFWYFVFGLIFISYFCAFDNLIFTYSLSAFETIFIVSLYFFTKDKINPNIDATTYQIMYITCFTITFFIVFRMYLFASIITSQDYKSLIKEQLELEKISQYDQLTGILNRRSMQKLVEIDEEFIKQNRIKTNSVLLLGDIDDFKHINDTFGHIYGDKVIKDVSSALKNTFRKNDLVCRWGGEEFLIVLNDVNVEFIYDLSDRLLKNISLIKLPNNNPITMTFGMVVNLNSTSNSFEDNIKKADELLYKGKRDGKDKVKMKIIK</sequence>
<proteinExistence type="predicted"/>
<evidence type="ECO:0000259" key="3">
    <source>
        <dbReference type="PROSITE" id="PS50887"/>
    </source>
</evidence>
<dbReference type="InterPro" id="IPR029787">
    <property type="entry name" value="Nucleotide_cyclase"/>
</dbReference>
<dbReference type="InterPro" id="IPR000160">
    <property type="entry name" value="GGDEF_dom"/>
</dbReference>
<dbReference type="NCBIfam" id="TIGR00254">
    <property type="entry name" value="GGDEF"/>
    <property type="match status" value="1"/>
</dbReference>
<organism evidence="4 5">
    <name type="scientific">Campylobacter pinnipediorum subsp. caledonicus</name>
    <dbReference type="NCBI Taxonomy" id="1874362"/>
    <lineage>
        <taxon>Bacteria</taxon>
        <taxon>Pseudomonadati</taxon>
        <taxon>Campylobacterota</taxon>
        <taxon>Epsilonproteobacteria</taxon>
        <taxon>Campylobacterales</taxon>
        <taxon>Campylobacteraceae</taxon>
        <taxon>Campylobacter</taxon>
    </lineage>
</organism>
<dbReference type="InterPro" id="IPR043128">
    <property type="entry name" value="Rev_trsase/Diguanyl_cyclase"/>
</dbReference>
<dbReference type="GO" id="GO:0052621">
    <property type="term" value="F:diguanylate cyclase activity"/>
    <property type="evidence" value="ECO:0007669"/>
    <property type="project" value="UniProtKB-EC"/>
</dbReference>
<reference evidence="5" key="1">
    <citation type="submission" date="2016-09" db="EMBL/GenBank/DDBJ databases">
        <title>Comparative genomics of the Campylobacter concisus group.</title>
        <authorList>
            <person name="Miller W.G."/>
            <person name="Yee E."/>
            <person name="Chapman M.H."/>
            <person name="Huynh S."/>
            <person name="Bono J.L."/>
            <person name="On S.L.W."/>
            <person name="StLeger J."/>
            <person name="Foster G."/>
            <person name="Parker C.T."/>
        </authorList>
    </citation>
    <scope>NUCLEOTIDE SEQUENCE [LARGE SCALE GENOMIC DNA]</scope>
    <source>
        <strain evidence="5">RM18021</strain>
    </source>
</reference>
<dbReference type="FunFam" id="3.30.70.270:FF:000001">
    <property type="entry name" value="Diguanylate cyclase domain protein"/>
    <property type="match status" value="1"/>
</dbReference>
<evidence type="ECO:0000256" key="1">
    <source>
        <dbReference type="ARBA" id="ARBA00012528"/>
    </source>
</evidence>
<dbReference type="SMART" id="SM00267">
    <property type="entry name" value="GGDEF"/>
    <property type="match status" value="1"/>
</dbReference>